<evidence type="ECO:0000313" key="1">
    <source>
        <dbReference type="EMBL" id="EMP27110.1"/>
    </source>
</evidence>
<proteinExistence type="predicted"/>
<dbReference type="AlphaFoldDB" id="M7AVN6"/>
<protein>
    <submittedName>
        <fullName evidence="1">Uncharacterized protein</fullName>
    </submittedName>
</protein>
<evidence type="ECO:0000313" key="2">
    <source>
        <dbReference type="Proteomes" id="UP000031443"/>
    </source>
</evidence>
<organism evidence="1 2">
    <name type="scientific">Chelonia mydas</name>
    <name type="common">Green sea-turtle</name>
    <name type="synonym">Chelonia agassizi</name>
    <dbReference type="NCBI Taxonomy" id="8469"/>
    <lineage>
        <taxon>Eukaryota</taxon>
        <taxon>Metazoa</taxon>
        <taxon>Chordata</taxon>
        <taxon>Craniata</taxon>
        <taxon>Vertebrata</taxon>
        <taxon>Euteleostomi</taxon>
        <taxon>Archelosauria</taxon>
        <taxon>Testudinata</taxon>
        <taxon>Testudines</taxon>
        <taxon>Cryptodira</taxon>
        <taxon>Durocryptodira</taxon>
        <taxon>Americhelydia</taxon>
        <taxon>Chelonioidea</taxon>
        <taxon>Cheloniidae</taxon>
        <taxon>Chelonia</taxon>
    </lineage>
</organism>
<dbReference type="Proteomes" id="UP000031443">
    <property type="component" value="Unassembled WGS sequence"/>
</dbReference>
<name>M7AVN6_CHEMY</name>
<keyword evidence="2" id="KW-1185">Reference proteome</keyword>
<accession>M7AVN6</accession>
<dbReference type="EMBL" id="KB573444">
    <property type="protein sequence ID" value="EMP27110.1"/>
    <property type="molecule type" value="Genomic_DNA"/>
</dbReference>
<sequence>MSQKQGCLGDAARWELRAGSPTSGGLKGDVTDPSAVEGQAVAGSSVLLRVMGTLTTRSKKGSVQATGGIQAGSELVVSYLCNPLPALHPGPRYPGDLADEHPGCTRDGAFRTLAQQSRKVPKNSGTCCLPVLTK</sequence>
<reference evidence="2" key="1">
    <citation type="journal article" date="2013" name="Nat. Genet.">
        <title>The draft genomes of soft-shell turtle and green sea turtle yield insights into the development and evolution of the turtle-specific body plan.</title>
        <authorList>
            <person name="Wang Z."/>
            <person name="Pascual-Anaya J."/>
            <person name="Zadissa A."/>
            <person name="Li W."/>
            <person name="Niimura Y."/>
            <person name="Huang Z."/>
            <person name="Li C."/>
            <person name="White S."/>
            <person name="Xiong Z."/>
            <person name="Fang D."/>
            <person name="Wang B."/>
            <person name="Ming Y."/>
            <person name="Chen Y."/>
            <person name="Zheng Y."/>
            <person name="Kuraku S."/>
            <person name="Pignatelli M."/>
            <person name="Herrero J."/>
            <person name="Beal K."/>
            <person name="Nozawa M."/>
            <person name="Li Q."/>
            <person name="Wang J."/>
            <person name="Zhang H."/>
            <person name="Yu L."/>
            <person name="Shigenobu S."/>
            <person name="Wang J."/>
            <person name="Liu J."/>
            <person name="Flicek P."/>
            <person name="Searle S."/>
            <person name="Wang J."/>
            <person name="Kuratani S."/>
            <person name="Yin Y."/>
            <person name="Aken B."/>
            <person name="Zhang G."/>
            <person name="Irie N."/>
        </authorList>
    </citation>
    <scope>NUCLEOTIDE SEQUENCE [LARGE SCALE GENOMIC DNA]</scope>
</reference>
<gene>
    <name evidence="1" type="ORF">UY3_15804</name>
</gene>